<dbReference type="EMBL" id="KZ559593">
    <property type="protein sequence ID" value="PLN77576.1"/>
    <property type="molecule type" value="Genomic_DNA"/>
</dbReference>
<keyword evidence="1" id="KW-0812">Transmembrane</keyword>
<feature type="transmembrane region" description="Helical" evidence="1">
    <location>
        <begin position="6"/>
        <end position="25"/>
    </location>
</feature>
<keyword evidence="1" id="KW-1133">Transmembrane helix</keyword>
<accession>A0A2J5HKH9</accession>
<protein>
    <submittedName>
        <fullName evidence="2">Uncharacterized protein</fullName>
    </submittedName>
</protein>
<evidence type="ECO:0000313" key="3">
    <source>
        <dbReference type="Proteomes" id="UP000235023"/>
    </source>
</evidence>
<dbReference type="Proteomes" id="UP000235023">
    <property type="component" value="Unassembled WGS sequence"/>
</dbReference>
<keyword evidence="3" id="KW-1185">Reference proteome</keyword>
<gene>
    <name evidence="2" type="ORF">BDW42DRAFT_157601</name>
</gene>
<organism evidence="2 3">
    <name type="scientific">Aspergillus taichungensis</name>
    <dbReference type="NCBI Taxonomy" id="482145"/>
    <lineage>
        <taxon>Eukaryota</taxon>
        <taxon>Fungi</taxon>
        <taxon>Dikarya</taxon>
        <taxon>Ascomycota</taxon>
        <taxon>Pezizomycotina</taxon>
        <taxon>Eurotiomycetes</taxon>
        <taxon>Eurotiomycetidae</taxon>
        <taxon>Eurotiales</taxon>
        <taxon>Aspergillaceae</taxon>
        <taxon>Aspergillus</taxon>
        <taxon>Aspergillus subgen. Circumdati</taxon>
    </lineage>
</organism>
<reference evidence="3" key="1">
    <citation type="submission" date="2017-12" db="EMBL/GenBank/DDBJ databases">
        <authorList>
            <consortium name="DOE Joint Genome Institute"/>
            <person name="Mondo S.J."/>
            <person name="Kjaerbolling I."/>
            <person name="Vesth T.C."/>
            <person name="Frisvad J.C."/>
            <person name="Nybo J.L."/>
            <person name="Theobald S."/>
            <person name="Kuo A."/>
            <person name="Bowyer P."/>
            <person name="Matsuda Y."/>
            <person name="Lyhne E.K."/>
            <person name="Kogle M.E."/>
            <person name="Clum A."/>
            <person name="Lipzen A."/>
            <person name="Salamov A."/>
            <person name="Ngan C.Y."/>
            <person name="Daum C."/>
            <person name="Chiniquy J."/>
            <person name="Barry K."/>
            <person name="LaButti K."/>
            <person name="Haridas S."/>
            <person name="Simmons B.A."/>
            <person name="Magnuson J.K."/>
            <person name="Mortensen U.H."/>
            <person name="Larsen T.O."/>
            <person name="Grigoriev I.V."/>
            <person name="Baker S.E."/>
            <person name="Andersen M.R."/>
            <person name="Nordberg H.P."/>
            <person name="Cantor M.N."/>
            <person name="Hua S.X."/>
        </authorList>
    </citation>
    <scope>NUCLEOTIDE SEQUENCE [LARGE SCALE GENOMIC DNA]</scope>
    <source>
        <strain evidence="3">IBT 19404</strain>
    </source>
</reference>
<evidence type="ECO:0000256" key="1">
    <source>
        <dbReference type="SAM" id="Phobius"/>
    </source>
</evidence>
<sequence>MFQFAMIYFFHLSSLFLAPVCFHSYRFLSPYIATMSHLGRDRRFSFILCLSFFSMFLSFFLSVYLVCPNYYTSINWRFFLFAPFFLLEFNGSMSPLMSFVVYISLPQSGYLI</sequence>
<dbReference type="AlphaFoldDB" id="A0A2J5HKH9"/>
<feature type="transmembrane region" description="Helical" evidence="1">
    <location>
        <begin position="46"/>
        <end position="66"/>
    </location>
</feature>
<name>A0A2J5HKH9_9EURO</name>
<proteinExistence type="predicted"/>
<evidence type="ECO:0000313" key="2">
    <source>
        <dbReference type="EMBL" id="PLN77576.1"/>
    </source>
</evidence>
<keyword evidence="1" id="KW-0472">Membrane</keyword>
<feature type="transmembrane region" description="Helical" evidence="1">
    <location>
        <begin position="78"/>
        <end position="105"/>
    </location>
</feature>